<keyword evidence="3" id="KW-1185">Reference proteome</keyword>
<dbReference type="Proteomes" id="UP001596152">
    <property type="component" value="Unassembled WGS sequence"/>
</dbReference>
<dbReference type="InterPro" id="IPR008928">
    <property type="entry name" value="6-hairpin_glycosidase_sf"/>
</dbReference>
<dbReference type="SUPFAM" id="SSF48208">
    <property type="entry name" value="Six-hairpin glycosidases"/>
    <property type="match status" value="1"/>
</dbReference>
<sequence>MIRPTRPQRVIAAACLAVLMAAPTAACAQTVAPTAAVAPAAPIDRQALVTRHNVTLTAIDRHAPIMLGNGDLGFTADITGLQTFPEQYSELAPLLTMAQWAWHSFPNPEGYTEESGLTPVPVPGRGDQPYAWMRSWADAETNPAYTWLRANPHRFSLSRIGLTLADGAPLDFAKVAATTQTLDLWTGALSSRFTYDGQPVEVITRVHPTLDMVMVEISSPLVRSAGLGVQVRYPTVDPAINPDPTNMENEGAQTLSILARNDHEIRLRRTIDETSFTSAISGNGEVVQTGANAFRVGVSGRDRLTAMVRFDAAEPTTPTPEFEAGARTTAGHWRTFWTSGGAVDFSGSTDPRAAELERRVVLSQYLSAVNGAGELPPQEEGLFSNSWFGKFHLEMHPWHSGWQAMWGRPEMLERSLPWYLGNLDHARAEAARHGVRGAWWPKMTGPEGRNSPSLVSPFIMWQQPHPILLAELVWRAENDPAVLDRYGELVESTADLLASWPIEDGDRLNLGTPLIPAQENYDPLTTINPTFEVEYFRWALETAQQWRVRKGQARRADWDQALAKIAPPPMRDGLYLPVESVPDFWETAASGACREHATAPQCKNRDHPSFLMAYGFIPGARIDPAAMRRTFEAVEANWDVRQTWGWDFPMMAMTAARVGEPEKAVDWLFADLKNNQWGPTGMTPRVHLDEHADELVPVSAGAGGVAMAVNPDGPGYRRAAETYFPSNGSLLMAVGLMAAGWDGSTGHAPGFPKDGWTVRVEGLTPAP</sequence>
<organism evidence="2 3">
    <name type="scientific">Brevundimonas staleyi</name>
    <dbReference type="NCBI Taxonomy" id="74326"/>
    <lineage>
        <taxon>Bacteria</taxon>
        <taxon>Pseudomonadati</taxon>
        <taxon>Pseudomonadota</taxon>
        <taxon>Alphaproteobacteria</taxon>
        <taxon>Caulobacterales</taxon>
        <taxon>Caulobacteraceae</taxon>
        <taxon>Brevundimonas</taxon>
    </lineage>
</organism>
<evidence type="ECO:0000256" key="1">
    <source>
        <dbReference type="SAM" id="SignalP"/>
    </source>
</evidence>
<accession>A0ABW0FSP9</accession>
<dbReference type="InterPro" id="IPR012341">
    <property type="entry name" value="6hp_glycosidase-like_sf"/>
</dbReference>
<evidence type="ECO:0000313" key="3">
    <source>
        <dbReference type="Proteomes" id="UP001596152"/>
    </source>
</evidence>
<dbReference type="EMBL" id="JBHSLF010000020">
    <property type="protein sequence ID" value="MFC5344391.1"/>
    <property type="molecule type" value="Genomic_DNA"/>
</dbReference>
<evidence type="ECO:0008006" key="4">
    <source>
        <dbReference type="Google" id="ProtNLM"/>
    </source>
</evidence>
<feature type="signal peptide" evidence="1">
    <location>
        <begin position="1"/>
        <end position="28"/>
    </location>
</feature>
<proteinExistence type="predicted"/>
<reference evidence="3" key="1">
    <citation type="journal article" date="2019" name="Int. J. Syst. Evol. Microbiol.">
        <title>The Global Catalogue of Microorganisms (GCM) 10K type strain sequencing project: providing services to taxonomists for standard genome sequencing and annotation.</title>
        <authorList>
            <consortium name="The Broad Institute Genomics Platform"/>
            <consortium name="The Broad Institute Genome Sequencing Center for Infectious Disease"/>
            <person name="Wu L."/>
            <person name="Ma J."/>
        </authorList>
    </citation>
    <scope>NUCLEOTIDE SEQUENCE [LARGE SCALE GENOMIC DNA]</scope>
    <source>
        <strain evidence="3">JCM 12125</strain>
    </source>
</reference>
<dbReference type="RefSeq" id="WP_374037046.1">
    <property type="nucleotide sequence ID" value="NZ_CP169082.1"/>
</dbReference>
<name>A0ABW0FSP9_9CAUL</name>
<feature type="chain" id="PRO_5046360168" description="Glycoside hydrolase family 65" evidence="1">
    <location>
        <begin position="29"/>
        <end position="767"/>
    </location>
</feature>
<protein>
    <recommendedName>
        <fullName evidence="4">Glycoside hydrolase family 65</fullName>
    </recommendedName>
</protein>
<keyword evidence="1" id="KW-0732">Signal</keyword>
<evidence type="ECO:0000313" key="2">
    <source>
        <dbReference type="EMBL" id="MFC5344391.1"/>
    </source>
</evidence>
<comment type="caution">
    <text evidence="2">The sequence shown here is derived from an EMBL/GenBank/DDBJ whole genome shotgun (WGS) entry which is preliminary data.</text>
</comment>
<dbReference type="Gene3D" id="1.50.10.10">
    <property type="match status" value="1"/>
</dbReference>
<gene>
    <name evidence="2" type="ORF">ACFPIE_10720</name>
</gene>